<dbReference type="EMBL" id="LK052894">
    <property type="protein sequence ID" value="CDR42420.1"/>
    <property type="molecule type" value="Genomic_DNA"/>
</dbReference>
<dbReference type="GO" id="GO:0015914">
    <property type="term" value="P:phospholipid transport"/>
    <property type="evidence" value="ECO:0007669"/>
    <property type="project" value="TreeGrafter"/>
</dbReference>
<keyword evidence="5 6" id="KW-0472">Membrane</keyword>
<evidence type="ECO:0000256" key="1">
    <source>
        <dbReference type="ARBA" id="ARBA00022452"/>
    </source>
</evidence>
<evidence type="ECO:0000256" key="5">
    <source>
        <dbReference type="ARBA" id="ARBA00023136"/>
    </source>
</evidence>
<comment type="function">
    <text evidence="6">Component of the ERMES/MDM complex, which serves as a molecular tether to connect the endoplasmic reticulum and mitochondria. Components of this complex are involved in the control of mitochondrial shape and protein biogenesis and may function in phospholipid exchange. MDM10 is involved in the late assembly steps of the general translocase of the mitochondrial outer membrane (TOM complex). Functions in the TOM40-specific route of the assembly of outer membrane beta-barrel proteins, including the association of TOM40 with the receptor TOM22 and small TOM proteins. Can associate with the SAM(core) complex as well as the MDM12-MMM1 complex, both involved in late steps of the major beta-barrel assembly pathway, that is responsible for biogenesis of all outer membrane beta-barrel proteins. May act as a switch that shuttles between both complexes and channels precursor proteins into the TOM40-specific pathway. Plays a role in mitochondrial morphology and in the inheritance of mitochondria.</text>
</comment>
<dbReference type="GO" id="GO:0032865">
    <property type="term" value="C:ERMES complex"/>
    <property type="evidence" value="ECO:0007669"/>
    <property type="project" value="UniProtKB-UniRule"/>
</dbReference>
<comment type="similarity">
    <text evidence="6">Belongs to the MDM10 family.</text>
</comment>
<evidence type="ECO:0000256" key="6">
    <source>
        <dbReference type="HAMAP-Rule" id="MF_03102"/>
    </source>
</evidence>
<dbReference type="GO" id="GO:0045040">
    <property type="term" value="P:protein insertion into mitochondrial outer membrane"/>
    <property type="evidence" value="ECO:0007669"/>
    <property type="project" value="UniProtKB-UniRule"/>
</dbReference>
<sequence length="393" mass="44076">MREFMDSVLRSFYRASGWNEDNSYENIVATSEALIDFPIQTDFKLNVASKSSDYTATQLTLNNTATINGSVAYLYTSAPLKDVLGTKELSLQDAIAGYRVIRPPGPRTNPRNTGQSFKPHSLYYGRMYFPGSALEAMVIKRITKHSQLLIKCVSNERLKSNGTMTFYWQKDTGRFCREYIFSTNEALLGFRCLYNFRQGAERLNTSLYNNSSLSIGTEVWYGAMNMSPGLSTALRYSTQSTYTGKPLNITLAANPLLGHISSTYSVKTSINTTFSSRYDFNIYSYDSNLSFGCELWRSNGPPKGIIKRIDPSLAPHAKHGTDDQTVIEAFESLVRDTGYTSVIKLSTSLNDQQVKLMWEGKFKEFLVSAGAELQLKSPTPEVKRCGIQLQYSS</sequence>
<evidence type="ECO:0000256" key="2">
    <source>
        <dbReference type="ARBA" id="ARBA00022692"/>
    </source>
</evidence>
<gene>
    <name evidence="6" type="primary">MDM10</name>
    <name evidence="7" type="ORF">CYFA0S_09e03202g</name>
</gene>
<dbReference type="VEuPathDB" id="FungiDB:BON22_2695"/>
<dbReference type="GO" id="GO:0001401">
    <property type="term" value="C:SAM complex"/>
    <property type="evidence" value="ECO:0007669"/>
    <property type="project" value="TreeGrafter"/>
</dbReference>
<comment type="domain">
    <text evidence="6">Lacks alpha-helical transmembrane segments, suggesting that it resides in the membrane via beta-sheet conformations similar to those predicted for other outer membrane proteins and porin.</text>
</comment>
<keyword evidence="2 6" id="KW-0812">Transmembrane</keyword>
<name>A0A061B5W8_CYBFA</name>
<protein>
    <recommendedName>
        <fullName evidence="6">Mitochondrial distribution and morphology protein 10</fullName>
    </recommendedName>
    <alternativeName>
        <fullName evidence="6">Mitochondrial inheritance component MDM10</fullName>
    </alternativeName>
</protein>
<organism evidence="7">
    <name type="scientific">Cyberlindnera fabianii</name>
    <name type="common">Yeast</name>
    <name type="synonym">Hansenula fabianii</name>
    <dbReference type="NCBI Taxonomy" id="36022"/>
    <lineage>
        <taxon>Eukaryota</taxon>
        <taxon>Fungi</taxon>
        <taxon>Dikarya</taxon>
        <taxon>Ascomycota</taxon>
        <taxon>Saccharomycotina</taxon>
        <taxon>Saccharomycetes</taxon>
        <taxon>Phaffomycetales</taxon>
        <taxon>Phaffomycetaceae</taxon>
        <taxon>Cyberlindnera</taxon>
    </lineage>
</organism>
<dbReference type="OrthoDB" id="2103793at2759"/>
<evidence type="ECO:0000256" key="4">
    <source>
        <dbReference type="ARBA" id="ARBA00023128"/>
    </source>
</evidence>
<comment type="subunit">
    <text evidence="6">Component of the ER-mitochondria encounter structure (ERMES) or MDM complex, composed of MMM1, MDM10, MDM12 and MDM34. Associates with the mitochondrial outer membrane sorting assembly machinery SAM(core) complex.</text>
</comment>
<dbReference type="HAMAP" id="MF_03102">
    <property type="entry name" value="Mdm10"/>
    <property type="match status" value="1"/>
</dbReference>
<keyword evidence="4 6" id="KW-0496">Mitochondrion</keyword>
<dbReference type="GO" id="GO:1990456">
    <property type="term" value="P:mitochondrion-endoplasmic reticulum membrane tethering"/>
    <property type="evidence" value="ECO:0007669"/>
    <property type="project" value="UniProtKB-UniRule"/>
</dbReference>
<dbReference type="PhylomeDB" id="A0A061B5W8"/>
<dbReference type="Pfam" id="PF12519">
    <property type="entry name" value="MDM10"/>
    <property type="match status" value="1"/>
</dbReference>
<dbReference type="GO" id="GO:0051654">
    <property type="term" value="P:establishment of mitochondrion localization"/>
    <property type="evidence" value="ECO:0007669"/>
    <property type="project" value="TreeGrafter"/>
</dbReference>
<dbReference type="InterPro" id="IPR027539">
    <property type="entry name" value="Mdm10"/>
</dbReference>
<comment type="subcellular location">
    <subcellularLocation>
        <location evidence="6">Mitochondrion outer membrane</location>
        <topology evidence="6">Multi-pass membrane protein</topology>
    </subcellularLocation>
    <text evidence="6">The ERMES/MDM complex localizes to a few discrete foci (around 10 per single cell), that represent mitochondria-endoplasmic reticulum junctions. These foci are often found next to mtDNA nucleoids.</text>
</comment>
<evidence type="ECO:0000256" key="3">
    <source>
        <dbReference type="ARBA" id="ARBA00022787"/>
    </source>
</evidence>
<dbReference type="PANTHER" id="PTHR28035:SF1">
    <property type="entry name" value="MITOCHONDRIAL DISTRIBUTION AND MORPHOLOGY PROTEIN 10"/>
    <property type="match status" value="1"/>
</dbReference>
<dbReference type="GO" id="GO:0070096">
    <property type="term" value="P:mitochondrial outer membrane translocase complex assembly"/>
    <property type="evidence" value="ECO:0007669"/>
    <property type="project" value="UniProtKB-UniRule"/>
</dbReference>
<dbReference type="PANTHER" id="PTHR28035">
    <property type="entry name" value="MITOCHONDRIAL DISTRIBUTION AND MORPHOLOGY PROTEIN 10"/>
    <property type="match status" value="1"/>
</dbReference>
<dbReference type="AlphaFoldDB" id="A0A061B5W8"/>
<keyword evidence="3 6" id="KW-1000">Mitochondrion outer membrane</keyword>
<proteinExistence type="inferred from homology"/>
<evidence type="ECO:0000313" key="7">
    <source>
        <dbReference type="EMBL" id="CDR42420.1"/>
    </source>
</evidence>
<reference evidence="7" key="1">
    <citation type="journal article" date="2014" name="Genome Announc.">
        <title>Genome sequence of the yeast Cyberlindnera fabianii (Hansenula fabianii).</title>
        <authorList>
            <person name="Freel K.C."/>
            <person name="Sarilar V."/>
            <person name="Neuveglise C."/>
            <person name="Devillers H."/>
            <person name="Friedrich A."/>
            <person name="Schacherer J."/>
        </authorList>
    </citation>
    <scope>NUCLEOTIDE SEQUENCE</scope>
    <source>
        <strain evidence="7">YJS4271</strain>
    </source>
</reference>
<keyword evidence="1 6" id="KW-1134">Transmembrane beta strand</keyword>
<accession>A0A061B5W8</accession>